<feature type="compositionally biased region" description="Polar residues" evidence="5">
    <location>
        <begin position="1471"/>
        <end position="1485"/>
    </location>
</feature>
<evidence type="ECO:0000256" key="1">
    <source>
        <dbReference type="ARBA" id="ARBA00004123"/>
    </source>
</evidence>
<dbReference type="GO" id="GO:0006355">
    <property type="term" value="P:regulation of DNA-templated transcription"/>
    <property type="evidence" value="ECO:0007669"/>
    <property type="project" value="InterPro"/>
</dbReference>
<evidence type="ECO:0000313" key="8">
    <source>
        <dbReference type="EMBL" id="KAK3801596.1"/>
    </source>
</evidence>
<dbReference type="InterPro" id="IPR050370">
    <property type="entry name" value="HES_HEY"/>
</dbReference>
<feature type="compositionally biased region" description="Polar residues" evidence="5">
    <location>
        <begin position="938"/>
        <end position="954"/>
    </location>
</feature>
<dbReference type="GO" id="GO:0005634">
    <property type="term" value="C:nucleus"/>
    <property type="evidence" value="ECO:0007669"/>
    <property type="project" value="UniProtKB-SubCell"/>
</dbReference>
<protein>
    <recommendedName>
        <fullName evidence="10">BHLH domain-containing protein</fullName>
    </recommendedName>
</protein>
<feature type="region of interest" description="Disordered" evidence="5">
    <location>
        <begin position="914"/>
        <end position="954"/>
    </location>
</feature>
<evidence type="ECO:0000313" key="9">
    <source>
        <dbReference type="Proteomes" id="UP001283361"/>
    </source>
</evidence>
<feature type="region of interest" description="Disordered" evidence="5">
    <location>
        <begin position="1042"/>
        <end position="1061"/>
    </location>
</feature>
<dbReference type="CDD" id="cd11410">
    <property type="entry name" value="bHLH_O_HES"/>
    <property type="match status" value="1"/>
</dbReference>
<feature type="compositionally biased region" description="Polar residues" evidence="5">
    <location>
        <begin position="223"/>
        <end position="232"/>
    </location>
</feature>
<dbReference type="SUPFAM" id="SSF47459">
    <property type="entry name" value="HLH, helix-loop-helix DNA-binding domain"/>
    <property type="match status" value="1"/>
</dbReference>
<reference evidence="8" key="1">
    <citation type="journal article" date="2023" name="G3 (Bethesda)">
        <title>A reference genome for the long-term kleptoplast-retaining sea slug Elysia crispata morphotype clarki.</title>
        <authorList>
            <person name="Eastman K.E."/>
            <person name="Pendleton A.L."/>
            <person name="Shaikh M.A."/>
            <person name="Suttiyut T."/>
            <person name="Ogas R."/>
            <person name="Tomko P."/>
            <person name="Gavelis G."/>
            <person name="Widhalm J.R."/>
            <person name="Wisecaver J.H."/>
        </authorList>
    </citation>
    <scope>NUCLEOTIDE SEQUENCE</scope>
    <source>
        <strain evidence="8">ECLA1</strain>
    </source>
</reference>
<dbReference type="SUPFAM" id="SSF158457">
    <property type="entry name" value="Orange domain-like"/>
    <property type="match status" value="1"/>
</dbReference>
<dbReference type="Gene3D" id="6.10.250.980">
    <property type="match status" value="1"/>
</dbReference>
<comment type="subcellular location">
    <subcellularLocation>
        <location evidence="1">Nucleus</location>
    </subcellularLocation>
</comment>
<feature type="domain" description="BHLH" evidence="6">
    <location>
        <begin position="104"/>
        <end position="161"/>
    </location>
</feature>
<comment type="caution">
    <text evidence="8">The sequence shown here is derived from an EMBL/GenBank/DDBJ whole genome shotgun (WGS) entry which is preliminary data.</text>
</comment>
<feature type="region of interest" description="Disordered" evidence="5">
    <location>
        <begin position="559"/>
        <end position="587"/>
    </location>
</feature>
<feature type="domain" description="Orange" evidence="7">
    <location>
        <begin position="176"/>
        <end position="213"/>
    </location>
</feature>
<evidence type="ECO:0000259" key="6">
    <source>
        <dbReference type="PROSITE" id="PS50888"/>
    </source>
</evidence>
<dbReference type="EMBL" id="JAWDGP010000293">
    <property type="protein sequence ID" value="KAK3801596.1"/>
    <property type="molecule type" value="Genomic_DNA"/>
</dbReference>
<dbReference type="PANTHER" id="PTHR10985">
    <property type="entry name" value="BASIC HELIX-LOOP-HELIX TRANSCRIPTION FACTOR, HES-RELATED"/>
    <property type="match status" value="1"/>
</dbReference>
<feature type="compositionally biased region" description="Basic and acidic residues" evidence="5">
    <location>
        <begin position="292"/>
        <end position="306"/>
    </location>
</feature>
<dbReference type="SMART" id="SM00353">
    <property type="entry name" value="HLH"/>
    <property type="match status" value="1"/>
</dbReference>
<feature type="compositionally biased region" description="Basic and acidic residues" evidence="5">
    <location>
        <begin position="577"/>
        <end position="587"/>
    </location>
</feature>
<gene>
    <name evidence="8" type="ORF">RRG08_013275</name>
</gene>
<evidence type="ECO:0000256" key="5">
    <source>
        <dbReference type="SAM" id="MobiDB-lite"/>
    </source>
</evidence>
<accession>A0AAE1B9W0</accession>
<feature type="compositionally biased region" description="Basic and acidic residues" evidence="5">
    <location>
        <begin position="918"/>
        <end position="937"/>
    </location>
</feature>
<feature type="region of interest" description="Disordered" evidence="5">
    <location>
        <begin position="1743"/>
        <end position="1772"/>
    </location>
</feature>
<evidence type="ECO:0000256" key="2">
    <source>
        <dbReference type="ARBA" id="ARBA00023015"/>
    </source>
</evidence>
<evidence type="ECO:0000256" key="4">
    <source>
        <dbReference type="ARBA" id="ARBA00023242"/>
    </source>
</evidence>
<feature type="region of interest" description="Disordered" evidence="5">
    <location>
        <begin position="1463"/>
        <end position="1485"/>
    </location>
</feature>
<evidence type="ECO:0008006" key="10">
    <source>
        <dbReference type="Google" id="ProtNLM"/>
    </source>
</evidence>
<dbReference type="PROSITE" id="PS50888">
    <property type="entry name" value="BHLH"/>
    <property type="match status" value="1"/>
</dbReference>
<feature type="region of interest" description="Disordered" evidence="5">
    <location>
        <begin position="1373"/>
        <end position="1418"/>
    </location>
</feature>
<dbReference type="InterPro" id="IPR003650">
    <property type="entry name" value="Orange_dom"/>
</dbReference>
<name>A0AAE1B9W0_9GAST</name>
<dbReference type="Gene3D" id="4.10.280.10">
    <property type="entry name" value="Helix-loop-helix DNA-binding domain"/>
    <property type="match status" value="1"/>
</dbReference>
<sequence length="1790" mass="198615">MTPRFLTPGLGLVLVPGTLNQLSSPLPSFRYLPLIVPEARKQKWWARVPAEVRPSAVWSNYVSRWRLHGIVRNGSHMMPEGSSGVLADGHLRNNNTGARSRAGSHKRSKPDMEKRRRARINASLAELRALIPDSVRKNNRRFSKLEKADILEMAVQYMRVLHGGSKERSQLSSRSYSLGYSECAQEVTQFLQTVPAPGCSTSSQLKTSLLDHLSGCAPHQMPDSPSKSQGSRDVSETGMRSDAELASSSLVARYLLSDPPLSSMPGYSSDISNRKMQVTPPAAVSSTSDESADNKGVDDNSGREDNSNDCGGTPYQNPPEVDGLLSQALHEWSSDQNICGSNDSTRITPDSDELDHARRSLLAEFDQATPDQGVFVNSSIHKENLQQSCQRQNYKKQQSGETINHQQTLTGLSSLQQNRLECSANKTDQLQHNRHLYNPCSSSENMSNYQQVTNHLQSLCQQEPGSNNNSPEIHISLDEQEENTPDGFTYVTRADCTDVSEPRENISDTDLNNRKEKLLNTNINNEDIITLEDVNSKTPNVQSMVTINGEVNNNIYSSNINENSNDLDSSESSNLTHKSDDHNYFKKADDKPRLSSLSFHGSEFSEVLTPKLANNAVTDKPITLHTVTKNVPKVDSPQITLPVSQLNHITSTASTESEVHKCVLQNSSSLISNALTNDSFKNTNKSDAESCHSYPYKEKSNPHRICSTDTSTVAEVPGLQATLPNPAQVKETLSASSPQIVNPAVQVITKPAQLKSISSVLIPIFVQTAFGTGDVPSFRQAFLINRPKETASTCFTATNNTARKFTPIAPKLKSSQVSTSAVIKMVDAKYSVLNQRPQCSVSSNMGAVSEPMQSINASSNSTVLLVNKPIPVKKQVSTDAPMTHSTLLDEMNIHTSGSERSLSEGRCHSISLSVNTENHWHKEQKSNNDNISHKEKLSSNVTPGSFSENVSPTLKSHDALDSKTQMYSSTTPYNTASPLDQETELAECRLTHHDEYQASRNSCGNRCSSNTNFIVPVNIDRTTENMSRIVQRDKQDIFRKSSGMTHKDISPKTSQEISQSRHASRDLLVTEFGTKLFSPVTVRENGQIHADVSSATVNQSSLGRGDCGLNNIKDKNVSSASLLSGSPTTHSSTDKRPTFAVDGEFDNYQIQNSPALLKRFSATCQESSSKTGVGCQRISADLLQSPSGSQRNHYADTAQEVVPKSRDTFGNCENTICGSYTIGPHQGDNSHQGFQQQKAPILFSSEPSSNCLSFSTHRKRAYTFSGDETFPNSFISPQRKYGTKKDEEMASVKCTPKVPHSSSILDPSETKHEDILTAALKCTGPVDREFLLARRRCATFSAQRSNRSHDTHVHVENKVASNKDLHLALYSDSTSRMEPQSNSVTDPEFSINRPAQNGRELRDYSENSKGPRNKTIEEKRKLGHSEFLYGEKDHVATTNFTLKEKSPTHSMFGRLDYPYDHTDTNRVRYSPHTSVTPDDTLSPPNSQTVCIRQDYLSHNFPENHTHRNTEESISLSRNLMLGLSPIKNRVSKLNCMLQSEIEQNGHESLLHADELNYPRCIGLYSEKQLFSDSPTDMHMISTEGNREALAFQQEERLCPPHPQVQEENQPLNLCLSACPDFSQIKNHNTTNVNSPEPLNLTTKTSHRYPDFSAASCESCPHTQRIGPPVHSGQLQHHFPAHHPYILERDLWPKESCQESHLPSMNYPHAVYSSIYTRNCPVPTSSDQISRGRSFSMTSRMSSLTLDQSDHPGKYDTRPITREECEDKGDDTVRLDTDGEVVWRPWSSRFS</sequence>
<dbReference type="InterPro" id="IPR011598">
    <property type="entry name" value="bHLH_dom"/>
</dbReference>
<feature type="region of interest" description="Disordered" evidence="5">
    <location>
        <begin position="84"/>
        <end position="116"/>
    </location>
</feature>
<proteinExistence type="predicted"/>
<feature type="compositionally biased region" description="Basic and acidic residues" evidence="5">
    <location>
        <begin position="233"/>
        <end position="242"/>
    </location>
</feature>
<evidence type="ECO:0000259" key="7">
    <source>
        <dbReference type="PROSITE" id="PS51054"/>
    </source>
</evidence>
<feature type="compositionally biased region" description="Polar residues" evidence="5">
    <location>
        <begin position="1051"/>
        <end position="1061"/>
    </location>
</feature>
<dbReference type="InterPro" id="IPR036638">
    <property type="entry name" value="HLH_DNA-bd_sf"/>
</dbReference>
<feature type="compositionally biased region" description="Low complexity" evidence="5">
    <location>
        <begin position="559"/>
        <end position="575"/>
    </location>
</feature>
<feature type="compositionally biased region" description="Basic and acidic residues" evidence="5">
    <location>
        <begin position="1747"/>
        <end position="1772"/>
    </location>
</feature>
<dbReference type="GO" id="GO:0003677">
    <property type="term" value="F:DNA binding"/>
    <property type="evidence" value="ECO:0007669"/>
    <property type="project" value="InterPro"/>
</dbReference>
<keyword evidence="4" id="KW-0539">Nucleus</keyword>
<feature type="region of interest" description="Disordered" evidence="5">
    <location>
        <begin position="214"/>
        <end position="242"/>
    </location>
</feature>
<feature type="compositionally biased region" description="Polar residues" evidence="5">
    <location>
        <begin position="1373"/>
        <end position="1385"/>
    </location>
</feature>
<keyword evidence="9" id="KW-1185">Reference proteome</keyword>
<dbReference type="PROSITE" id="PS51054">
    <property type="entry name" value="ORANGE"/>
    <property type="match status" value="1"/>
</dbReference>
<dbReference type="GO" id="GO:0046983">
    <property type="term" value="F:protein dimerization activity"/>
    <property type="evidence" value="ECO:0007669"/>
    <property type="project" value="InterPro"/>
</dbReference>
<dbReference type="SMART" id="SM00511">
    <property type="entry name" value="ORANGE"/>
    <property type="match status" value="1"/>
</dbReference>
<evidence type="ECO:0000256" key="3">
    <source>
        <dbReference type="ARBA" id="ARBA00023163"/>
    </source>
</evidence>
<feature type="compositionally biased region" description="Polar residues" evidence="5">
    <location>
        <begin position="265"/>
        <end position="276"/>
    </location>
</feature>
<keyword evidence="2" id="KW-0805">Transcription regulation</keyword>
<dbReference type="Pfam" id="PF07527">
    <property type="entry name" value="Hairy_orange"/>
    <property type="match status" value="1"/>
</dbReference>
<dbReference type="Proteomes" id="UP001283361">
    <property type="component" value="Unassembled WGS sequence"/>
</dbReference>
<organism evidence="8 9">
    <name type="scientific">Elysia crispata</name>
    <name type="common">lettuce slug</name>
    <dbReference type="NCBI Taxonomy" id="231223"/>
    <lineage>
        <taxon>Eukaryota</taxon>
        <taxon>Metazoa</taxon>
        <taxon>Spiralia</taxon>
        <taxon>Lophotrochozoa</taxon>
        <taxon>Mollusca</taxon>
        <taxon>Gastropoda</taxon>
        <taxon>Heterobranchia</taxon>
        <taxon>Euthyneura</taxon>
        <taxon>Panpulmonata</taxon>
        <taxon>Sacoglossa</taxon>
        <taxon>Placobranchoidea</taxon>
        <taxon>Plakobranchidae</taxon>
        <taxon>Elysia</taxon>
    </lineage>
</organism>
<keyword evidence="3" id="KW-0804">Transcription</keyword>
<dbReference type="Pfam" id="PF00010">
    <property type="entry name" value="HLH"/>
    <property type="match status" value="1"/>
</dbReference>
<feature type="region of interest" description="Disordered" evidence="5">
    <location>
        <begin position="257"/>
        <end position="321"/>
    </location>
</feature>